<dbReference type="Proteomes" id="UP000006898">
    <property type="component" value="Chromosome"/>
</dbReference>
<dbReference type="EMBL" id="FP565575">
    <property type="protein sequence ID" value="CBE69151.1"/>
    <property type="molecule type" value="Genomic_DNA"/>
</dbReference>
<protein>
    <submittedName>
        <fullName evidence="1">Uncharacterized protein</fullName>
    </submittedName>
</protein>
<name>D5MHB9_METO1</name>
<organism evidence="1 2">
    <name type="scientific">Methylomirabilis oxygeniifera</name>
    <dbReference type="NCBI Taxonomy" id="671143"/>
    <lineage>
        <taxon>Bacteria</taxon>
        <taxon>Candidatus Methylomirabilota</taxon>
        <taxon>Candidatus Methylomirabilia</taxon>
        <taxon>Candidatus Methylomirabilales</taxon>
        <taxon>Candidatus Methylomirabilaceae</taxon>
        <taxon>Candidatus Methylomirabilis</taxon>
    </lineage>
</organism>
<gene>
    <name evidence="1" type="ORF">DAMO_2101</name>
</gene>
<sequence>MRSCPSQLIFLWILPLEPRDPGVGSHPAAQHLRYCELLNKQSFKEKEGGDDGEIADYGNPWVR</sequence>
<dbReference type="STRING" id="671143.DAMO_2101"/>
<proteinExistence type="predicted"/>
<dbReference type="KEGG" id="mox:DAMO_2101"/>
<dbReference type="AlphaFoldDB" id="D5MHB9"/>
<evidence type="ECO:0000313" key="1">
    <source>
        <dbReference type="EMBL" id="CBE69151.1"/>
    </source>
</evidence>
<accession>D5MHB9</accession>
<evidence type="ECO:0000313" key="2">
    <source>
        <dbReference type="Proteomes" id="UP000006898"/>
    </source>
</evidence>
<reference evidence="1 2" key="1">
    <citation type="journal article" date="2010" name="Nature">
        <title>Nitrite-driven anaerobic methane oxidation by oxygenic bacteria.</title>
        <authorList>
            <person name="Ettwig K.F."/>
            <person name="Butler M.K."/>
            <person name="Le Paslier D."/>
            <person name="Pelletier E."/>
            <person name="Mangenot S."/>
            <person name="Kuypers M.M.M."/>
            <person name="Schreiber F."/>
            <person name="Dutilh B.E."/>
            <person name="Zedelius J."/>
            <person name="de Beer D."/>
            <person name="Gloerich J."/>
            <person name="Wessels H.J.C.T."/>
            <person name="van Allen T."/>
            <person name="Luesken F."/>
            <person name="Wu M."/>
            <person name="van de Pas-Schoonen K.T."/>
            <person name="Op den Camp H.J.M."/>
            <person name="Janssen-Megens E.M."/>
            <person name="Francoijs K-J."/>
            <person name="Stunnenberg H."/>
            <person name="Weissenbach J."/>
            <person name="Jetten M.S.M."/>
            <person name="Strous M."/>
        </authorList>
    </citation>
    <scope>NUCLEOTIDE SEQUENCE [LARGE SCALE GENOMIC DNA]</scope>
</reference>
<dbReference type="HOGENOM" id="CLU_2877436_0_0_0"/>